<organism evidence="9 10">
    <name type="scientific">Caldalkalibacillus horti</name>
    <dbReference type="NCBI Taxonomy" id="77523"/>
    <lineage>
        <taxon>Bacteria</taxon>
        <taxon>Bacillati</taxon>
        <taxon>Bacillota</taxon>
        <taxon>Bacilli</taxon>
        <taxon>Bacillales</taxon>
        <taxon>Bacillaceae</taxon>
        <taxon>Caldalkalibacillus</taxon>
    </lineage>
</organism>
<dbReference type="PANTHER" id="PTHR32322">
    <property type="entry name" value="INNER MEMBRANE TRANSPORTER"/>
    <property type="match status" value="1"/>
</dbReference>
<evidence type="ECO:0000256" key="1">
    <source>
        <dbReference type="ARBA" id="ARBA00004651"/>
    </source>
</evidence>
<dbReference type="RefSeq" id="WP_307397571.1">
    <property type="nucleotide sequence ID" value="NZ_BAAADK010000047.1"/>
</dbReference>
<accession>A0ABT9W4V7</accession>
<reference evidence="9 10" key="1">
    <citation type="submission" date="2023-07" db="EMBL/GenBank/DDBJ databases">
        <title>Genomic Encyclopedia of Type Strains, Phase IV (KMG-IV): sequencing the most valuable type-strain genomes for metagenomic binning, comparative biology and taxonomic classification.</title>
        <authorList>
            <person name="Goeker M."/>
        </authorList>
    </citation>
    <scope>NUCLEOTIDE SEQUENCE [LARGE SCALE GENOMIC DNA]</scope>
    <source>
        <strain evidence="9 10">DSM 12751</strain>
    </source>
</reference>
<sequence>MLKNRSELYIFILLGSVTVIWGLNVIMIKYLSTIFPTIQLAAWRIVIAAIFLLFFTSRYWKPALRSMSKKSWIYISLIALTSIFAHQIWMAQGLQLTTGSVASLILALNPLTTILLAMVFMGEKFEWKKFIGVGLGFFGVIIVVGQPAAEGSSVFLGDSIIFLAMLSYVAGGLLIKKAAEDVDILTITTFSHVLGALMLLIAWAFAPLAGQPIVYEVSGFTYFVLFFSGSAATALCTTLWNIGIKEIGPSRTTMFLNLMPLSSLVFAAIFLNEQLKWIYAIALILIITGIYIGSVYKRLRKSPPIAVPSSMPTLPAKDDLPTNEIR</sequence>
<protein>
    <submittedName>
        <fullName evidence="9">Drug/metabolite transporter (DMT)-like permease</fullName>
    </submittedName>
</protein>
<feature type="transmembrane region" description="Helical" evidence="7">
    <location>
        <begin position="155"/>
        <end position="175"/>
    </location>
</feature>
<dbReference type="SUPFAM" id="SSF103481">
    <property type="entry name" value="Multidrug resistance efflux transporter EmrE"/>
    <property type="match status" value="2"/>
</dbReference>
<feature type="transmembrane region" description="Helical" evidence="7">
    <location>
        <begin position="277"/>
        <end position="296"/>
    </location>
</feature>
<comment type="caution">
    <text evidence="9">The sequence shown here is derived from an EMBL/GenBank/DDBJ whole genome shotgun (WGS) entry which is preliminary data.</text>
</comment>
<gene>
    <name evidence="9" type="ORF">J2S11_004046</name>
</gene>
<evidence type="ECO:0000256" key="4">
    <source>
        <dbReference type="ARBA" id="ARBA00022692"/>
    </source>
</evidence>
<feature type="transmembrane region" description="Helical" evidence="7">
    <location>
        <begin position="187"/>
        <end position="208"/>
    </location>
</feature>
<feature type="transmembrane region" description="Helical" evidence="7">
    <location>
        <begin position="72"/>
        <end position="89"/>
    </location>
</feature>
<keyword evidence="3" id="KW-1003">Cell membrane</keyword>
<feature type="transmembrane region" description="Helical" evidence="7">
    <location>
        <begin position="7"/>
        <end position="28"/>
    </location>
</feature>
<evidence type="ECO:0000256" key="3">
    <source>
        <dbReference type="ARBA" id="ARBA00022475"/>
    </source>
</evidence>
<evidence type="ECO:0000256" key="6">
    <source>
        <dbReference type="ARBA" id="ARBA00023136"/>
    </source>
</evidence>
<keyword evidence="10" id="KW-1185">Reference proteome</keyword>
<dbReference type="InterPro" id="IPR000620">
    <property type="entry name" value="EamA_dom"/>
</dbReference>
<dbReference type="InterPro" id="IPR037185">
    <property type="entry name" value="EmrE-like"/>
</dbReference>
<keyword evidence="6 7" id="KW-0472">Membrane</keyword>
<dbReference type="PANTHER" id="PTHR32322:SF18">
    <property type="entry name" value="S-ADENOSYLMETHIONINE_S-ADENOSYLHOMOCYSTEINE TRANSPORTER"/>
    <property type="match status" value="1"/>
</dbReference>
<evidence type="ECO:0000256" key="5">
    <source>
        <dbReference type="ARBA" id="ARBA00022989"/>
    </source>
</evidence>
<feature type="domain" description="EamA" evidence="8">
    <location>
        <begin position="156"/>
        <end position="292"/>
    </location>
</feature>
<comment type="subcellular location">
    <subcellularLocation>
        <location evidence="1">Cell membrane</location>
        <topology evidence="1">Multi-pass membrane protein</topology>
    </subcellularLocation>
</comment>
<evidence type="ECO:0000313" key="9">
    <source>
        <dbReference type="EMBL" id="MDQ0168094.1"/>
    </source>
</evidence>
<dbReference type="InterPro" id="IPR050638">
    <property type="entry name" value="AA-Vitamin_Transporters"/>
</dbReference>
<evidence type="ECO:0000259" key="8">
    <source>
        <dbReference type="Pfam" id="PF00892"/>
    </source>
</evidence>
<dbReference type="Gene3D" id="1.10.3730.20">
    <property type="match status" value="1"/>
</dbReference>
<feature type="transmembrane region" description="Helical" evidence="7">
    <location>
        <begin position="220"/>
        <end position="242"/>
    </location>
</feature>
<keyword evidence="5 7" id="KW-1133">Transmembrane helix</keyword>
<dbReference type="Pfam" id="PF00892">
    <property type="entry name" value="EamA"/>
    <property type="match status" value="2"/>
</dbReference>
<name>A0ABT9W4V7_9BACI</name>
<dbReference type="Proteomes" id="UP001235840">
    <property type="component" value="Unassembled WGS sequence"/>
</dbReference>
<evidence type="ECO:0000256" key="2">
    <source>
        <dbReference type="ARBA" id="ARBA00007362"/>
    </source>
</evidence>
<proteinExistence type="inferred from homology"/>
<feature type="transmembrane region" description="Helical" evidence="7">
    <location>
        <begin position="254"/>
        <end position="271"/>
    </location>
</feature>
<feature type="domain" description="EamA" evidence="8">
    <location>
        <begin position="13"/>
        <end position="144"/>
    </location>
</feature>
<feature type="transmembrane region" description="Helical" evidence="7">
    <location>
        <begin position="40"/>
        <end position="60"/>
    </location>
</feature>
<feature type="transmembrane region" description="Helical" evidence="7">
    <location>
        <begin position="101"/>
        <end position="121"/>
    </location>
</feature>
<comment type="similarity">
    <text evidence="2">Belongs to the EamA transporter family.</text>
</comment>
<keyword evidence="4 7" id="KW-0812">Transmembrane</keyword>
<dbReference type="EMBL" id="JAUSTY010000024">
    <property type="protein sequence ID" value="MDQ0168094.1"/>
    <property type="molecule type" value="Genomic_DNA"/>
</dbReference>
<evidence type="ECO:0000313" key="10">
    <source>
        <dbReference type="Proteomes" id="UP001235840"/>
    </source>
</evidence>
<evidence type="ECO:0000256" key="7">
    <source>
        <dbReference type="SAM" id="Phobius"/>
    </source>
</evidence>
<feature type="transmembrane region" description="Helical" evidence="7">
    <location>
        <begin position="130"/>
        <end position="149"/>
    </location>
</feature>